<dbReference type="EMBL" id="CAJJDP010000092">
    <property type="protein sequence ID" value="CAD8188714.1"/>
    <property type="molecule type" value="Genomic_DNA"/>
</dbReference>
<feature type="transmembrane region" description="Helical" evidence="6">
    <location>
        <begin position="88"/>
        <end position="105"/>
    </location>
</feature>
<feature type="transmembrane region" description="Helical" evidence="6">
    <location>
        <begin position="240"/>
        <end position="264"/>
    </location>
</feature>
<comment type="similarity">
    <text evidence="5">Belongs to the profilin family.</text>
</comment>
<dbReference type="PANTHER" id="PTHR11604">
    <property type="entry name" value="PROFILIN"/>
    <property type="match status" value="1"/>
</dbReference>
<feature type="transmembrane region" description="Helical" evidence="6">
    <location>
        <begin position="180"/>
        <end position="204"/>
    </location>
</feature>
<evidence type="ECO:0000256" key="4">
    <source>
        <dbReference type="ARBA" id="ARBA00023212"/>
    </source>
</evidence>
<dbReference type="InterPro" id="IPR005455">
    <property type="entry name" value="PFN_euk"/>
</dbReference>
<feature type="transmembrane region" description="Helical" evidence="6">
    <location>
        <begin position="111"/>
        <end position="131"/>
    </location>
</feature>
<dbReference type="GO" id="GO:0005856">
    <property type="term" value="C:cytoskeleton"/>
    <property type="evidence" value="ECO:0007669"/>
    <property type="project" value="UniProtKB-SubCell"/>
</dbReference>
<evidence type="ECO:0000256" key="5">
    <source>
        <dbReference type="RuleBase" id="RU003909"/>
    </source>
</evidence>
<reference evidence="7" key="1">
    <citation type="submission" date="2021-01" db="EMBL/GenBank/DDBJ databases">
        <authorList>
            <consortium name="Genoscope - CEA"/>
            <person name="William W."/>
        </authorList>
    </citation>
    <scope>NUCLEOTIDE SEQUENCE</scope>
</reference>
<sequence>MTQTINYSIRHADIYKQFNSIVLLIKQLMSQCPDQGFKYCVLGQCENLKLCLDLYLGTACSLLLMTLCTYQITVRVIEQRRINKRKQVLFLIILAANIFFLIFTINRHLIFAYFLCYYFDLCFLIFLVYFFTKKATDLNVYNKSKSKLVRGCTYGLFSLFTIMLFINLIVYYLWNNHCSYITIFVIDVVELLSCIIFITGAYFLNQKMNALIIEQIMFTNRMTGVEKTQYIKTRNIKLKFWTLVCVTAFGQIIQWGSDLIYFLYDGSSDQNKCEFFINNNLLNPLIDLFICLFGYFLPLFCAVYLFWYKKKKIQYVVRISCPLNRGILGSGKLTRTLLSQIVKQVEQLVLVYIIKMKQESNYIQHSAKKIQFHQIYQITMSWDAYVTNLTANGALEYAAIIGLDGNIWASNFGVAVLPSYQAEVPDEKNPDVVSKVAYDEKQAFVHALTHQGNSGNAAGVRVNNQKYYTIQFDNDAKSWFLKKNKGGACVAWSNTVAVFASFSQTINAENGAPQNAADCNKRVIEMAKYLAESGY</sequence>
<protein>
    <recommendedName>
        <fullName evidence="5">Profilin</fullName>
    </recommendedName>
</protein>
<proteinExistence type="inferred from homology"/>
<evidence type="ECO:0000256" key="6">
    <source>
        <dbReference type="SAM" id="Phobius"/>
    </source>
</evidence>
<evidence type="ECO:0000256" key="2">
    <source>
        <dbReference type="ARBA" id="ARBA00022490"/>
    </source>
</evidence>
<dbReference type="Proteomes" id="UP000683925">
    <property type="component" value="Unassembled WGS sequence"/>
</dbReference>
<dbReference type="GO" id="GO:0005938">
    <property type="term" value="C:cell cortex"/>
    <property type="evidence" value="ECO:0007669"/>
    <property type="project" value="TreeGrafter"/>
</dbReference>
<evidence type="ECO:0000313" key="7">
    <source>
        <dbReference type="EMBL" id="CAD8188714.1"/>
    </source>
</evidence>
<dbReference type="PANTHER" id="PTHR11604:SF0">
    <property type="entry name" value="PROFILIN"/>
    <property type="match status" value="1"/>
</dbReference>
<keyword evidence="2" id="KW-0963">Cytoplasm</keyword>
<dbReference type="CDD" id="cd00148">
    <property type="entry name" value="PROF"/>
    <property type="match status" value="1"/>
</dbReference>
<dbReference type="AlphaFoldDB" id="A0A8S1WEM6"/>
<keyword evidence="6" id="KW-0472">Membrane</keyword>
<keyword evidence="8" id="KW-1185">Reference proteome</keyword>
<gene>
    <name evidence="7" type="ORF">POCTA_138.1.T0930113</name>
</gene>
<accession>A0A8S1WEM6</accession>
<feature type="transmembrane region" description="Helical" evidence="6">
    <location>
        <begin position="284"/>
        <end position="308"/>
    </location>
</feature>
<comment type="caution">
    <text evidence="7">The sequence shown here is derived from an EMBL/GenBank/DDBJ whole genome shotgun (WGS) entry which is preliminary data.</text>
</comment>
<keyword evidence="4" id="KW-0206">Cytoskeleton</keyword>
<evidence type="ECO:0000256" key="3">
    <source>
        <dbReference type="ARBA" id="ARBA00023203"/>
    </source>
</evidence>
<organism evidence="7 8">
    <name type="scientific">Paramecium octaurelia</name>
    <dbReference type="NCBI Taxonomy" id="43137"/>
    <lineage>
        <taxon>Eukaryota</taxon>
        <taxon>Sar</taxon>
        <taxon>Alveolata</taxon>
        <taxon>Ciliophora</taxon>
        <taxon>Intramacronucleata</taxon>
        <taxon>Oligohymenophorea</taxon>
        <taxon>Peniculida</taxon>
        <taxon>Parameciidae</taxon>
        <taxon>Paramecium</taxon>
    </lineage>
</organism>
<name>A0A8S1WEM6_PAROT</name>
<dbReference type="Pfam" id="PF00235">
    <property type="entry name" value="Profilin"/>
    <property type="match status" value="1"/>
</dbReference>
<dbReference type="InterPro" id="IPR048278">
    <property type="entry name" value="PFN"/>
</dbReference>
<evidence type="ECO:0000313" key="8">
    <source>
        <dbReference type="Proteomes" id="UP000683925"/>
    </source>
</evidence>
<dbReference type="OrthoDB" id="309229at2759"/>
<dbReference type="OMA" id="ITMSWDA"/>
<feature type="transmembrane region" description="Helical" evidence="6">
    <location>
        <begin position="152"/>
        <end position="174"/>
    </location>
</feature>
<dbReference type="GO" id="GO:0003785">
    <property type="term" value="F:actin monomer binding"/>
    <property type="evidence" value="ECO:0007669"/>
    <property type="project" value="TreeGrafter"/>
</dbReference>
<evidence type="ECO:0000256" key="1">
    <source>
        <dbReference type="ARBA" id="ARBA00004245"/>
    </source>
</evidence>
<dbReference type="SMART" id="SM00392">
    <property type="entry name" value="PROF"/>
    <property type="match status" value="1"/>
</dbReference>
<comment type="subcellular location">
    <subcellularLocation>
        <location evidence="1">Cytoplasm</location>
        <location evidence="1">Cytoskeleton</location>
    </subcellularLocation>
</comment>
<keyword evidence="3 5" id="KW-0009">Actin-binding</keyword>
<keyword evidence="6" id="KW-0812">Transmembrane</keyword>
<keyword evidence="6" id="KW-1133">Transmembrane helix</keyword>